<feature type="domain" description="AAA+ ATPase" evidence="8">
    <location>
        <begin position="227"/>
        <end position="370"/>
    </location>
</feature>
<dbReference type="Gene3D" id="3.40.50.300">
    <property type="entry name" value="P-loop containing nucleotide triphosphate hydrolases"/>
    <property type="match status" value="2"/>
</dbReference>
<evidence type="ECO:0000256" key="6">
    <source>
        <dbReference type="ARBA" id="ARBA00022840"/>
    </source>
</evidence>
<dbReference type="CDD" id="cd00009">
    <property type="entry name" value="AAA"/>
    <property type="match status" value="1"/>
</dbReference>
<keyword evidence="4" id="KW-0547">Nucleotide-binding</keyword>
<dbReference type="EMBL" id="QBIY01013221">
    <property type="protein sequence ID" value="RXN10021.1"/>
    <property type="molecule type" value="Genomic_DNA"/>
</dbReference>
<proteinExistence type="inferred from homology"/>
<dbReference type="PRINTS" id="PR00300">
    <property type="entry name" value="CLPPROTEASEA"/>
</dbReference>
<keyword evidence="11" id="KW-1185">Reference proteome</keyword>
<dbReference type="SMART" id="SM00382">
    <property type="entry name" value="AAA"/>
    <property type="match status" value="2"/>
</dbReference>
<accession>A0A498NJU9</accession>
<dbReference type="GO" id="GO:0034504">
    <property type="term" value="P:protein localization to nucleus"/>
    <property type="evidence" value="ECO:0007669"/>
    <property type="project" value="TreeGrafter"/>
</dbReference>
<dbReference type="InterPro" id="IPR027417">
    <property type="entry name" value="P-loop_NTPase"/>
</dbReference>
<evidence type="ECO:0000256" key="1">
    <source>
        <dbReference type="ARBA" id="ARBA00004319"/>
    </source>
</evidence>
<dbReference type="Proteomes" id="UP000290572">
    <property type="component" value="Unassembled WGS sequence"/>
</dbReference>
<gene>
    <name evidence="10" type="ORF">ROHU_004723</name>
    <name evidence="9" type="ORF">ROHU_031114</name>
</gene>
<evidence type="ECO:0000313" key="11">
    <source>
        <dbReference type="Proteomes" id="UP000290572"/>
    </source>
</evidence>
<comment type="caution">
    <text evidence="10">The sequence shown here is derived from an EMBL/GenBank/DDBJ whole genome shotgun (WGS) entry which is preliminary data.</text>
</comment>
<keyword evidence="3" id="KW-0732">Signal</keyword>
<protein>
    <submittedName>
        <fullName evidence="10">Torsin-1A-like isoform X1</fullName>
    </submittedName>
</protein>
<dbReference type="GO" id="GO:0016887">
    <property type="term" value="F:ATP hydrolysis activity"/>
    <property type="evidence" value="ECO:0007669"/>
    <property type="project" value="InterPro"/>
</dbReference>
<name>A0A498NJU9_LABRO</name>
<dbReference type="GO" id="GO:0005635">
    <property type="term" value="C:nuclear envelope"/>
    <property type="evidence" value="ECO:0007669"/>
    <property type="project" value="TreeGrafter"/>
</dbReference>
<evidence type="ECO:0000256" key="7">
    <source>
        <dbReference type="ARBA" id="ARBA00023180"/>
    </source>
</evidence>
<dbReference type="InterPro" id="IPR003593">
    <property type="entry name" value="AAA+_ATPase"/>
</dbReference>
<dbReference type="EMBL" id="QBIY01011426">
    <property type="protein sequence ID" value="RXN32086.1"/>
    <property type="molecule type" value="Genomic_DNA"/>
</dbReference>
<keyword evidence="6" id="KW-0067">ATP-binding</keyword>
<dbReference type="PANTHER" id="PTHR10760">
    <property type="entry name" value="TORSIN"/>
    <property type="match status" value="1"/>
</dbReference>
<dbReference type="FunFam" id="3.40.50.300:FF:002276">
    <property type="entry name" value="Torsin, putative"/>
    <property type="match status" value="1"/>
</dbReference>
<dbReference type="Pfam" id="PF21376">
    <property type="entry name" value="TOR1A_C"/>
    <property type="match status" value="1"/>
</dbReference>
<feature type="domain" description="AAA+ ATPase" evidence="8">
    <location>
        <begin position="8"/>
        <end position="138"/>
    </location>
</feature>
<evidence type="ECO:0000256" key="2">
    <source>
        <dbReference type="ARBA" id="ARBA00006235"/>
    </source>
</evidence>
<comment type="similarity">
    <text evidence="2">Belongs to the ClpA/ClpB family. Torsin subfamily.</text>
</comment>
<dbReference type="GO" id="GO:0071763">
    <property type="term" value="P:nuclear membrane organization"/>
    <property type="evidence" value="ECO:0007669"/>
    <property type="project" value="TreeGrafter"/>
</dbReference>
<dbReference type="Pfam" id="PF06309">
    <property type="entry name" value="Torsin"/>
    <property type="match status" value="2"/>
</dbReference>
<dbReference type="STRING" id="84645.A0A498NJU9"/>
<evidence type="ECO:0000259" key="8">
    <source>
        <dbReference type="SMART" id="SM00382"/>
    </source>
</evidence>
<dbReference type="AlphaFoldDB" id="A0A498NJU9"/>
<keyword evidence="5" id="KW-0256">Endoplasmic reticulum</keyword>
<comment type="subcellular location">
    <subcellularLocation>
        <location evidence="1">Endoplasmic reticulum lumen</location>
    </subcellularLocation>
</comment>
<dbReference type="InterPro" id="IPR049337">
    <property type="entry name" value="TOR1A_C"/>
</dbReference>
<evidence type="ECO:0000313" key="10">
    <source>
        <dbReference type="EMBL" id="RXN32086.1"/>
    </source>
</evidence>
<dbReference type="PANTHER" id="PTHR10760:SF14">
    <property type="entry name" value="TORSIN-1B"/>
    <property type="match status" value="1"/>
</dbReference>
<dbReference type="GO" id="GO:0005524">
    <property type="term" value="F:ATP binding"/>
    <property type="evidence" value="ECO:0007669"/>
    <property type="project" value="UniProtKB-KW"/>
</dbReference>
<dbReference type="SUPFAM" id="SSF52540">
    <property type="entry name" value="P-loop containing nucleoside triphosphate hydrolases"/>
    <property type="match status" value="2"/>
</dbReference>
<evidence type="ECO:0000256" key="4">
    <source>
        <dbReference type="ARBA" id="ARBA00022741"/>
    </source>
</evidence>
<dbReference type="GO" id="GO:0019894">
    <property type="term" value="F:kinesin binding"/>
    <property type="evidence" value="ECO:0007669"/>
    <property type="project" value="TreeGrafter"/>
</dbReference>
<reference evidence="10 11" key="1">
    <citation type="submission" date="2018-03" db="EMBL/GenBank/DDBJ databases">
        <title>Draft genome sequence of Rohu Carp (Labeo rohita).</title>
        <authorList>
            <person name="Das P."/>
            <person name="Kushwaha B."/>
            <person name="Joshi C.G."/>
            <person name="Kumar D."/>
            <person name="Nagpure N.S."/>
            <person name="Sahoo L."/>
            <person name="Das S.P."/>
            <person name="Bit A."/>
            <person name="Patnaik S."/>
            <person name="Meher P.K."/>
            <person name="Jayasankar P."/>
            <person name="Koringa P.G."/>
            <person name="Patel N.V."/>
            <person name="Hinsu A.T."/>
            <person name="Kumar R."/>
            <person name="Pandey M."/>
            <person name="Agarwal S."/>
            <person name="Srivastava S."/>
            <person name="Singh M."/>
            <person name="Iquebal M.A."/>
            <person name="Jaiswal S."/>
            <person name="Angadi U.B."/>
            <person name="Kumar N."/>
            <person name="Raza M."/>
            <person name="Shah T.M."/>
            <person name="Rai A."/>
            <person name="Jena J.K."/>
        </authorList>
    </citation>
    <scope>NUCLEOTIDE SEQUENCE [LARGE SCALE GENOMIC DNA]</scope>
    <source>
        <strain evidence="10">DASCIFA01</strain>
        <tissue evidence="10">Testis</tissue>
    </source>
</reference>
<evidence type="ECO:0000256" key="5">
    <source>
        <dbReference type="ARBA" id="ARBA00022824"/>
    </source>
</evidence>
<evidence type="ECO:0000313" key="9">
    <source>
        <dbReference type="EMBL" id="RXN10021.1"/>
    </source>
</evidence>
<evidence type="ECO:0000256" key="3">
    <source>
        <dbReference type="ARBA" id="ARBA00022729"/>
    </source>
</evidence>
<keyword evidence="7" id="KW-0325">Glycoprotein</keyword>
<dbReference type="InterPro" id="IPR010448">
    <property type="entry name" value="Torsin"/>
</dbReference>
<dbReference type="InterPro" id="IPR001270">
    <property type="entry name" value="ClpA/B"/>
</dbReference>
<dbReference type="GO" id="GO:0005788">
    <property type="term" value="C:endoplasmic reticulum lumen"/>
    <property type="evidence" value="ECO:0007669"/>
    <property type="project" value="UniProtKB-SubCell"/>
</dbReference>
<organism evidence="10 11">
    <name type="scientific">Labeo rohita</name>
    <name type="common">Indian major carp</name>
    <name type="synonym">Cyprinus rohita</name>
    <dbReference type="NCBI Taxonomy" id="84645"/>
    <lineage>
        <taxon>Eukaryota</taxon>
        <taxon>Metazoa</taxon>
        <taxon>Chordata</taxon>
        <taxon>Craniata</taxon>
        <taxon>Vertebrata</taxon>
        <taxon>Euteleostomi</taxon>
        <taxon>Actinopterygii</taxon>
        <taxon>Neopterygii</taxon>
        <taxon>Teleostei</taxon>
        <taxon>Ostariophysi</taxon>
        <taxon>Cypriniformes</taxon>
        <taxon>Cyprinidae</taxon>
        <taxon>Labeoninae</taxon>
        <taxon>Labeonini</taxon>
        <taxon>Labeo</taxon>
    </lineage>
</organism>
<sequence>MSDSNPNKPLVFSFHGSTGTGKSHVVKIIARNIYKKGANCKHVLTFTSEHDFPDKQHLHIYSAQLKQLINESVSSFPRSMFIFDEVDKMQPQLIDAIKPFLDYNACGVSCNKAIFIFLSNAGKNVILDLALDFWRRGRNRKEIRMNSKGLKILISKNISKNDTGILDGFAAAASYVVNTFVEWDDLLPFDSKRLEQDLRENFFGQHIASNVVLKAMSSFMKDKSPNKPLVLSFHGTTGTGKNHVTKIIARNVYEKGEHSKHVHTFKAMHHFPHKTKIDLYSEQLKQWIHGNVSNFPRSMFIIDEMEKMHPELIDTIKAFLDHDVRVDGVSFRSAIFIFLSNAPGNVIAEVALESWREGIIREEIWMNTKELEDKILQRIFNNKKGGFLYSSIIDEHLIDHYIPFLPLELKHVRQCVMVEMIHLNITQNFDLADEVARDMPYFPEKEKIFAVKGCKSARQKLALYID</sequence>